<sequence length="68" mass="7359">MIRRPFMRVAEGGNDLPWPPIPSAGSEPLIKMLLKSQSVSPTETFSSAIPPCLVKAAPVPEKETLNQT</sequence>
<evidence type="ECO:0000313" key="1">
    <source>
        <dbReference type="EMBL" id="DAD22951.1"/>
    </source>
</evidence>
<dbReference type="EMBL" id="DUZY01000001">
    <property type="protein sequence ID" value="DAD22951.1"/>
    <property type="molecule type" value="Genomic_DNA"/>
</dbReference>
<gene>
    <name evidence="1" type="ORF">HUJ06_024414</name>
</gene>
<evidence type="ECO:0000313" key="2">
    <source>
        <dbReference type="Proteomes" id="UP000607653"/>
    </source>
</evidence>
<accession>A0A822XUU4</accession>
<reference evidence="1 2" key="1">
    <citation type="journal article" date="2020" name="Mol. Biol. Evol.">
        <title>Distinct Expression and Methylation Patterns for Genes with Different Fates following a Single Whole-Genome Duplication in Flowering Plants.</title>
        <authorList>
            <person name="Shi T."/>
            <person name="Rahmani R.S."/>
            <person name="Gugger P.F."/>
            <person name="Wang M."/>
            <person name="Li H."/>
            <person name="Zhang Y."/>
            <person name="Li Z."/>
            <person name="Wang Q."/>
            <person name="Van de Peer Y."/>
            <person name="Marchal K."/>
            <person name="Chen J."/>
        </authorList>
    </citation>
    <scope>NUCLEOTIDE SEQUENCE [LARGE SCALE GENOMIC DNA]</scope>
    <source>
        <tissue evidence="1">Leaf</tissue>
    </source>
</reference>
<dbReference type="Proteomes" id="UP000607653">
    <property type="component" value="Unassembled WGS sequence"/>
</dbReference>
<proteinExistence type="predicted"/>
<name>A0A822XUU4_NELNU</name>
<comment type="caution">
    <text evidence="1">The sequence shown here is derived from an EMBL/GenBank/DDBJ whole genome shotgun (WGS) entry which is preliminary data.</text>
</comment>
<keyword evidence="2" id="KW-1185">Reference proteome</keyword>
<dbReference type="AlphaFoldDB" id="A0A822XUU4"/>
<protein>
    <submittedName>
        <fullName evidence="1">Uncharacterized protein</fullName>
    </submittedName>
</protein>
<organism evidence="1 2">
    <name type="scientific">Nelumbo nucifera</name>
    <name type="common">Sacred lotus</name>
    <dbReference type="NCBI Taxonomy" id="4432"/>
    <lineage>
        <taxon>Eukaryota</taxon>
        <taxon>Viridiplantae</taxon>
        <taxon>Streptophyta</taxon>
        <taxon>Embryophyta</taxon>
        <taxon>Tracheophyta</taxon>
        <taxon>Spermatophyta</taxon>
        <taxon>Magnoliopsida</taxon>
        <taxon>Proteales</taxon>
        <taxon>Nelumbonaceae</taxon>
        <taxon>Nelumbo</taxon>
    </lineage>
</organism>